<dbReference type="InterPro" id="IPR029061">
    <property type="entry name" value="THDP-binding"/>
</dbReference>
<comment type="cofactor">
    <cofactor evidence="7">
        <name>thiamine diphosphate</name>
        <dbReference type="ChEBI" id="CHEBI:58937"/>
    </cofactor>
    <text evidence="7">Binds 1 thiamine pyrophosphate per subunit.</text>
</comment>
<keyword evidence="5 7" id="KW-0786">Thiamine pyrophosphate</keyword>
<keyword evidence="6 7" id="KW-0464">Manganese</keyword>
<evidence type="ECO:0000256" key="5">
    <source>
        <dbReference type="ARBA" id="ARBA00023052"/>
    </source>
</evidence>
<dbReference type="Gene3D" id="3.40.50.1220">
    <property type="entry name" value="TPP-binding domain"/>
    <property type="match status" value="1"/>
</dbReference>
<keyword evidence="2 7" id="KW-0808">Transferase</keyword>
<protein>
    <recommendedName>
        <fullName evidence="7">2-succinyl-5-enolpyruvyl-6-hydroxy-3-cyclohexene-1-carboxylate synthase</fullName>
        <shortName evidence="7">SEPHCHC synthase</shortName>
        <ecNumber evidence="7">2.2.1.9</ecNumber>
    </recommendedName>
    <alternativeName>
        <fullName evidence="7">Menaquinone biosynthesis protein MenD</fullName>
    </alternativeName>
</protein>
<reference evidence="11" key="1">
    <citation type="journal article" date="2014" name="Int. J. Syst. Evol. Microbiol.">
        <title>Complete genome sequence of Corynebacterium casei LMG S-19264T (=DSM 44701T), isolated from a smear-ripened cheese.</title>
        <authorList>
            <consortium name="US DOE Joint Genome Institute (JGI-PGF)"/>
            <person name="Walter F."/>
            <person name="Albersmeier A."/>
            <person name="Kalinowski J."/>
            <person name="Ruckert C."/>
        </authorList>
    </citation>
    <scope>NUCLEOTIDE SEQUENCE</scope>
    <source>
        <strain evidence="11">JCM 18487</strain>
    </source>
</reference>
<dbReference type="PANTHER" id="PTHR42916">
    <property type="entry name" value="2-SUCCINYL-5-ENOLPYRUVYL-6-HYDROXY-3-CYCLOHEXENE-1-CARBOXYLATE SYNTHASE"/>
    <property type="match status" value="1"/>
</dbReference>
<accession>A0A917KFF5</accession>
<dbReference type="InterPro" id="IPR004433">
    <property type="entry name" value="MenaQ_synth_MenD"/>
</dbReference>
<dbReference type="GO" id="GO:0000287">
    <property type="term" value="F:magnesium ion binding"/>
    <property type="evidence" value="ECO:0007669"/>
    <property type="project" value="UniProtKB-UniRule"/>
</dbReference>
<evidence type="ECO:0000256" key="2">
    <source>
        <dbReference type="ARBA" id="ARBA00022679"/>
    </source>
</evidence>
<feature type="domain" description="Menaquinone biosynthesis protein MenD middle" evidence="10">
    <location>
        <begin position="245"/>
        <end position="412"/>
    </location>
</feature>
<keyword evidence="1 7" id="KW-0474">Menaquinone biosynthesis</keyword>
<evidence type="ECO:0000256" key="7">
    <source>
        <dbReference type="HAMAP-Rule" id="MF_01659"/>
    </source>
</evidence>
<dbReference type="EMBL" id="BMOY01000031">
    <property type="protein sequence ID" value="GGJ09890.1"/>
    <property type="molecule type" value="Genomic_DNA"/>
</dbReference>
<evidence type="ECO:0000259" key="10">
    <source>
        <dbReference type="Pfam" id="PF16582"/>
    </source>
</evidence>
<dbReference type="Pfam" id="PF02775">
    <property type="entry name" value="TPP_enzyme_C"/>
    <property type="match status" value="1"/>
</dbReference>
<comment type="catalytic activity">
    <reaction evidence="7">
        <text>isochorismate + 2-oxoglutarate + H(+) = 5-enolpyruvoyl-6-hydroxy-2-succinyl-cyclohex-3-ene-1-carboxylate + CO2</text>
        <dbReference type="Rhea" id="RHEA:25593"/>
        <dbReference type="ChEBI" id="CHEBI:15378"/>
        <dbReference type="ChEBI" id="CHEBI:16526"/>
        <dbReference type="ChEBI" id="CHEBI:16810"/>
        <dbReference type="ChEBI" id="CHEBI:29780"/>
        <dbReference type="ChEBI" id="CHEBI:58818"/>
        <dbReference type="EC" id="2.2.1.9"/>
    </reaction>
</comment>
<dbReference type="GO" id="GO:0009234">
    <property type="term" value="P:menaquinone biosynthetic process"/>
    <property type="evidence" value="ECO:0007669"/>
    <property type="project" value="UniProtKB-UniRule"/>
</dbReference>
<comment type="caution">
    <text evidence="11">The sequence shown here is derived from an EMBL/GenBank/DDBJ whole genome shotgun (WGS) entry which is preliminary data.</text>
</comment>
<keyword evidence="12" id="KW-1185">Reference proteome</keyword>
<dbReference type="AlphaFoldDB" id="A0A917KFF5"/>
<dbReference type="InterPro" id="IPR032264">
    <property type="entry name" value="MenD_middle"/>
</dbReference>
<dbReference type="PIRSF" id="PIRSF004983">
    <property type="entry name" value="MenD"/>
    <property type="match status" value="1"/>
</dbReference>
<dbReference type="RefSeq" id="WP_188882667.1">
    <property type="nucleotide sequence ID" value="NZ_BMOY01000031.1"/>
</dbReference>
<dbReference type="InterPro" id="IPR012001">
    <property type="entry name" value="Thiamin_PyroP_enz_TPP-bd_dom"/>
</dbReference>
<dbReference type="NCBIfam" id="TIGR00173">
    <property type="entry name" value="menD"/>
    <property type="match status" value="1"/>
</dbReference>
<dbReference type="InterPro" id="IPR011766">
    <property type="entry name" value="TPP_enzyme_TPP-bd"/>
</dbReference>
<dbReference type="SUPFAM" id="SSF52467">
    <property type="entry name" value="DHS-like NAD/FAD-binding domain"/>
    <property type="match status" value="1"/>
</dbReference>
<keyword evidence="4 7" id="KW-0460">Magnesium</keyword>
<evidence type="ECO:0000313" key="11">
    <source>
        <dbReference type="EMBL" id="GGJ09890.1"/>
    </source>
</evidence>
<sequence length="595" mass="63185">MTAENPHLAAVVDFVAALYQSGVRDVCISPGSRSTPLVVSFARHGGYRIWTLLDERSAGFFALGLARASGRPVALLCTSGTAAGNYLPALMEAWADGVPLVVLTADRPPELYATGSNQTADQRKLYGRYVKLDFDMPVPDGGEMLRRHARATAWRAVAAAQSYPPGPVHINWPFREPLLPPHHAAAGDGARNGVPEAADGRGGLAAWWGPQPVPPEAAVAHVARLVAASRRPLIVCGPQDDPLLPPALLRLAAAAGAPVLADPLSQVRSFAGRDEHVICHYDVWLRAARWRERLAPDLVLRVGAAPVSKVLAESLAAWPARQVVIDPVLPWRDPWFVATDVVTAHPVSTIAEVAAALPPAASAWWRRWRRVDEAARAAVRAALATSGSRIAFEGRLYAELADWLPDGAVLFVGNSMPVRHLDAYFAPRAVGLRVLANRGVSGIDGVVSSAAGVAAAGVGPVVLVIGDVSFYHDLGALHAVVRHGLSLVVVLVNNRGGGIFSFLPQRAHPDTFSFFRTEHDVSFAHAVAAYGGRYARVEDWAALRRQMEHDLAAGGLSVIEIPTDAEQDVAWQADVVRAVAAALADGEEGEGGGDA</sequence>
<dbReference type="Pfam" id="PF16582">
    <property type="entry name" value="TPP_enzyme_M_2"/>
    <property type="match status" value="1"/>
</dbReference>
<comment type="similarity">
    <text evidence="7">Belongs to the TPP enzyme family. MenD subfamily.</text>
</comment>
<dbReference type="Gene3D" id="3.40.50.970">
    <property type="match status" value="2"/>
</dbReference>
<reference evidence="11" key="2">
    <citation type="submission" date="2020-09" db="EMBL/GenBank/DDBJ databases">
        <authorList>
            <person name="Sun Q."/>
            <person name="Ohkuma M."/>
        </authorList>
    </citation>
    <scope>NUCLEOTIDE SEQUENCE</scope>
    <source>
        <strain evidence="11">JCM 18487</strain>
    </source>
</reference>
<dbReference type="EC" id="2.2.1.9" evidence="7"/>
<dbReference type="PANTHER" id="PTHR42916:SF1">
    <property type="entry name" value="PROTEIN PHYLLO, CHLOROPLASTIC"/>
    <property type="match status" value="1"/>
</dbReference>
<comment type="function">
    <text evidence="7">Catalyzes the thiamine diphosphate-dependent decarboxylation of 2-oxoglutarate and the subsequent addition of the resulting succinic semialdehyde-thiamine pyrophosphate anion to isochorismate to yield 2-succinyl-5-enolpyruvyl-6-hydroxy-3-cyclohexene-1-carboxylate (SEPHCHC).</text>
</comment>
<evidence type="ECO:0000259" key="9">
    <source>
        <dbReference type="Pfam" id="PF02776"/>
    </source>
</evidence>
<dbReference type="GO" id="GO:0030976">
    <property type="term" value="F:thiamine pyrophosphate binding"/>
    <property type="evidence" value="ECO:0007669"/>
    <property type="project" value="UniProtKB-UniRule"/>
</dbReference>
<evidence type="ECO:0000259" key="8">
    <source>
        <dbReference type="Pfam" id="PF02775"/>
    </source>
</evidence>
<dbReference type="HAMAP" id="MF_01659">
    <property type="entry name" value="MenD"/>
    <property type="match status" value="1"/>
</dbReference>
<keyword evidence="3 7" id="KW-0479">Metal-binding</keyword>
<dbReference type="CDD" id="cd07037">
    <property type="entry name" value="TPP_PYR_MenD"/>
    <property type="match status" value="1"/>
</dbReference>
<proteinExistence type="inferred from homology"/>
<evidence type="ECO:0000256" key="4">
    <source>
        <dbReference type="ARBA" id="ARBA00022842"/>
    </source>
</evidence>
<organism evidence="11 12">
    <name type="scientific">Alicyclobacillus cellulosilyticus</name>
    <dbReference type="NCBI Taxonomy" id="1003997"/>
    <lineage>
        <taxon>Bacteria</taxon>
        <taxon>Bacillati</taxon>
        <taxon>Bacillota</taxon>
        <taxon>Bacilli</taxon>
        <taxon>Bacillales</taxon>
        <taxon>Alicyclobacillaceae</taxon>
        <taxon>Alicyclobacillus</taxon>
    </lineage>
</organism>
<feature type="domain" description="Thiamine pyrophosphate enzyme N-terminal TPP-binding" evidence="9">
    <location>
        <begin position="14"/>
        <end position="122"/>
    </location>
</feature>
<comment type="pathway">
    <text evidence="7">Quinol/quinone metabolism; menaquinone biosynthesis.</text>
</comment>
<comment type="subunit">
    <text evidence="7">Homodimer.</text>
</comment>
<dbReference type="SUPFAM" id="SSF52518">
    <property type="entry name" value="Thiamin diphosphate-binding fold (THDP-binding)"/>
    <property type="match status" value="2"/>
</dbReference>
<dbReference type="GO" id="GO:0070204">
    <property type="term" value="F:2-succinyl-5-enolpyruvyl-6-hydroxy-3-cyclohexene-1-carboxylic-acid synthase activity"/>
    <property type="evidence" value="ECO:0007669"/>
    <property type="project" value="UniProtKB-UniRule"/>
</dbReference>
<comment type="cofactor">
    <cofactor evidence="7">
        <name>Mg(2+)</name>
        <dbReference type="ChEBI" id="CHEBI:18420"/>
    </cofactor>
    <cofactor evidence="7">
        <name>Mn(2+)</name>
        <dbReference type="ChEBI" id="CHEBI:29035"/>
    </cofactor>
</comment>
<dbReference type="Pfam" id="PF02776">
    <property type="entry name" value="TPP_enzyme_N"/>
    <property type="match status" value="1"/>
</dbReference>
<gene>
    <name evidence="7" type="primary">menD</name>
    <name evidence="11" type="ORF">GCM10010885_18780</name>
</gene>
<evidence type="ECO:0000256" key="1">
    <source>
        <dbReference type="ARBA" id="ARBA00022428"/>
    </source>
</evidence>
<comment type="pathway">
    <text evidence="7">Quinol/quinone metabolism; 1,4-dihydroxy-2-naphthoate biosynthesis; 1,4-dihydroxy-2-naphthoate from chorismate: step 2/7.</text>
</comment>
<evidence type="ECO:0000256" key="3">
    <source>
        <dbReference type="ARBA" id="ARBA00022723"/>
    </source>
</evidence>
<dbReference type="GO" id="GO:0030145">
    <property type="term" value="F:manganese ion binding"/>
    <property type="evidence" value="ECO:0007669"/>
    <property type="project" value="UniProtKB-UniRule"/>
</dbReference>
<evidence type="ECO:0000256" key="6">
    <source>
        <dbReference type="ARBA" id="ARBA00023211"/>
    </source>
</evidence>
<name>A0A917KFF5_9BACL</name>
<dbReference type="InterPro" id="IPR029035">
    <property type="entry name" value="DHS-like_NAD/FAD-binding_dom"/>
</dbReference>
<dbReference type="CDD" id="cd02009">
    <property type="entry name" value="TPP_SHCHC_synthase"/>
    <property type="match status" value="1"/>
</dbReference>
<feature type="domain" description="Thiamine pyrophosphate enzyme TPP-binding" evidence="8">
    <location>
        <begin position="442"/>
        <end position="561"/>
    </location>
</feature>
<dbReference type="Proteomes" id="UP000637695">
    <property type="component" value="Unassembled WGS sequence"/>
</dbReference>
<evidence type="ECO:0000313" key="12">
    <source>
        <dbReference type="Proteomes" id="UP000637695"/>
    </source>
</evidence>